<dbReference type="PROSITE" id="PS50983">
    <property type="entry name" value="FE_B12_PBP"/>
    <property type="match status" value="1"/>
</dbReference>
<dbReference type="Pfam" id="PF01497">
    <property type="entry name" value="Peripla_BP_2"/>
    <property type="match status" value="1"/>
</dbReference>
<evidence type="ECO:0000313" key="2">
    <source>
        <dbReference type="EMBL" id="PVA12069.1"/>
    </source>
</evidence>
<accession>A0A2T7GCC2</accession>
<protein>
    <submittedName>
        <fullName evidence="2">ABC transporter substrate-binding protein</fullName>
    </submittedName>
</protein>
<dbReference type="InterPro" id="IPR002491">
    <property type="entry name" value="ABC_transptr_periplasmic_BD"/>
</dbReference>
<dbReference type="PANTHER" id="PTHR30535">
    <property type="entry name" value="VITAMIN B12-BINDING PROTEIN"/>
    <property type="match status" value="1"/>
</dbReference>
<reference evidence="2 3" key="1">
    <citation type="submission" date="2018-04" db="EMBL/GenBank/DDBJ databases">
        <title>Pelagivirga bohaiensis gen. nov., sp. nov., a bacterium isolated from the Bohai Sea.</title>
        <authorList>
            <person name="Ji X."/>
        </authorList>
    </citation>
    <scope>NUCLEOTIDE SEQUENCE [LARGE SCALE GENOMIC DNA]</scope>
    <source>
        <strain evidence="2 3">BH-SD19</strain>
    </source>
</reference>
<comment type="caution">
    <text evidence="2">The sequence shown here is derived from an EMBL/GenBank/DDBJ whole genome shotgun (WGS) entry which is preliminary data.</text>
</comment>
<dbReference type="Proteomes" id="UP000244446">
    <property type="component" value="Unassembled WGS sequence"/>
</dbReference>
<evidence type="ECO:0000259" key="1">
    <source>
        <dbReference type="PROSITE" id="PS50983"/>
    </source>
</evidence>
<sequence length="266" mass="28280">MAPPVAAAPQRVVSINLCTDQLAMLLAAPGQLISVSRIALDPRVSAMPERAARHHINAARAEEVHAMTPDLVVAGEYTNRDTVALLRRLGIEVVQFDIVHSLDEVRERIAQMGRALGREAQADAMIAQFDTDLARLRKGQGAAPGPDAPRAALYSANGYTSGDKSLSGEILAAAGLRNAPAEAGYGWGKLPLEILAMIQPNLVVTAERYPGGSRAEEVMDHPVVAGLRGPAARATISDQDWVCGTPFVLRAIGDMADARRRIEAGE</sequence>
<dbReference type="Gene3D" id="3.40.50.1980">
    <property type="entry name" value="Nitrogenase molybdenum iron protein domain"/>
    <property type="match status" value="2"/>
</dbReference>
<name>A0A2T7GCC2_9RHOB</name>
<dbReference type="SUPFAM" id="SSF53807">
    <property type="entry name" value="Helical backbone' metal receptor"/>
    <property type="match status" value="1"/>
</dbReference>
<gene>
    <name evidence="2" type="ORF">DC366_01890</name>
</gene>
<evidence type="ECO:0000313" key="3">
    <source>
        <dbReference type="Proteomes" id="UP000244446"/>
    </source>
</evidence>
<dbReference type="EMBL" id="QCYH01000001">
    <property type="protein sequence ID" value="PVA12069.1"/>
    <property type="molecule type" value="Genomic_DNA"/>
</dbReference>
<dbReference type="AlphaFoldDB" id="A0A2T7GCC2"/>
<dbReference type="OrthoDB" id="1632039at2"/>
<dbReference type="InterPro" id="IPR050902">
    <property type="entry name" value="ABC_Transporter_SBP"/>
</dbReference>
<proteinExistence type="predicted"/>
<feature type="domain" description="Fe/B12 periplasmic-binding" evidence="1">
    <location>
        <begin position="11"/>
        <end position="266"/>
    </location>
</feature>
<organism evidence="2 3">
    <name type="scientific">Pelagivirga sediminicola</name>
    <dbReference type="NCBI Taxonomy" id="2170575"/>
    <lineage>
        <taxon>Bacteria</taxon>
        <taxon>Pseudomonadati</taxon>
        <taxon>Pseudomonadota</taxon>
        <taxon>Alphaproteobacteria</taxon>
        <taxon>Rhodobacterales</taxon>
        <taxon>Paracoccaceae</taxon>
        <taxon>Pelagivirga</taxon>
    </lineage>
</organism>
<keyword evidence="3" id="KW-1185">Reference proteome</keyword>
<dbReference type="PANTHER" id="PTHR30535:SF34">
    <property type="entry name" value="MOLYBDATE-BINDING PROTEIN MOLA"/>
    <property type="match status" value="1"/>
</dbReference>